<dbReference type="PROSITE" id="PS51819">
    <property type="entry name" value="VOC"/>
    <property type="match status" value="1"/>
</dbReference>
<reference evidence="4" key="1">
    <citation type="journal article" date="2019" name="Int. J. Syst. Evol. Microbiol.">
        <title>The Global Catalogue of Microorganisms (GCM) 10K type strain sequencing project: providing services to taxonomists for standard genome sequencing and annotation.</title>
        <authorList>
            <consortium name="The Broad Institute Genomics Platform"/>
            <consortium name="The Broad Institute Genome Sequencing Center for Infectious Disease"/>
            <person name="Wu L."/>
            <person name="Ma J."/>
        </authorList>
    </citation>
    <scope>NUCLEOTIDE SEQUENCE [LARGE SCALE GENOMIC DNA]</scope>
    <source>
        <strain evidence="4">CGMCC 4.7317</strain>
    </source>
</reference>
<proteinExistence type="predicted"/>
<keyword evidence="4" id="KW-1185">Reference proteome</keyword>
<dbReference type="Pfam" id="PF00903">
    <property type="entry name" value="Glyoxalase"/>
    <property type="match status" value="1"/>
</dbReference>
<dbReference type="SUPFAM" id="SSF54593">
    <property type="entry name" value="Glyoxalase/Bleomycin resistance protein/Dihydroxybiphenyl dioxygenase"/>
    <property type="match status" value="2"/>
</dbReference>
<dbReference type="InterPro" id="IPR029068">
    <property type="entry name" value="Glyas_Bleomycin-R_OHBP_Dase"/>
</dbReference>
<evidence type="ECO:0000313" key="4">
    <source>
        <dbReference type="Proteomes" id="UP001596138"/>
    </source>
</evidence>
<organism evidence="3 4">
    <name type="scientific">Longivirga aurantiaca</name>
    <dbReference type="NCBI Taxonomy" id="1837743"/>
    <lineage>
        <taxon>Bacteria</taxon>
        <taxon>Bacillati</taxon>
        <taxon>Actinomycetota</taxon>
        <taxon>Actinomycetes</taxon>
        <taxon>Sporichthyales</taxon>
        <taxon>Sporichthyaceae</taxon>
        <taxon>Longivirga</taxon>
    </lineage>
</organism>
<evidence type="ECO:0000256" key="1">
    <source>
        <dbReference type="SAM" id="MobiDB-lite"/>
    </source>
</evidence>
<feature type="region of interest" description="Disordered" evidence="1">
    <location>
        <begin position="111"/>
        <end position="137"/>
    </location>
</feature>
<sequence>MALHRLSSFTFEVPDPDAVVAYYVEFGLTDNGDGSMSTTDGGRQLHVRQGNRRRISELVVGADDEDDLGRVAASLAAQGFGVQTYEGAVRSIEPVTGTVVSVVVEPLAEQPARTPPGYNGPGEVVRTNSRADGASSVERVTPRRLGHVVLGTTDAETTQRFFVEGVGFKVSDRAGVGAFLRCSTDHHNLLVMGSPAVYPHHTSWQVDDVDQIGRGAMDMLEGHPERHVWGLGRHYAGSNFFWYLKDPAGTFSEYYSDMDCIVDDSLWSPESVEGARGLFRWGPPPPASFLDPEDIAAHIVGAHAR</sequence>
<dbReference type="Gene3D" id="3.10.180.10">
    <property type="entry name" value="2,3-Dihydroxybiphenyl 1,2-Dioxygenase, domain 1"/>
    <property type="match status" value="2"/>
</dbReference>
<protein>
    <submittedName>
        <fullName evidence="3">VOC family protein</fullName>
    </submittedName>
</protein>
<gene>
    <name evidence="3" type="ORF">ACFQGU_06700</name>
</gene>
<name>A0ABW1SZW9_9ACTN</name>
<dbReference type="EMBL" id="JBHSTI010000008">
    <property type="protein sequence ID" value="MFC6237560.1"/>
    <property type="molecule type" value="Genomic_DNA"/>
</dbReference>
<dbReference type="InterPro" id="IPR004360">
    <property type="entry name" value="Glyas_Fos-R_dOase_dom"/>
</dbReference>
<dbReference type="Proteomes" id="UP001596138">
    <property type="component" value="Unassembled WGS sequence"/>
</dbReference>
<comment type="caution">
    <text evidence="3">The sequence shown here is derived from an EMBL/GenBank/DDBJ whole genome shotgun (WGS) entry which is preliminary data.</text>
</comment>
<accession>A0ABW1SZW9</accession>
<evidence type="ECO:0000313" key="3">
    <source>
        <dbReference type="EMBL" id="MFC6237560.1"/>
    </source>
</evidence>
<dbReference type="RefSeq" id="WP_386764969.1">
    <property type="nucleotide sequence ID" value="NZ_JBHSTI010000008.1"/>
</dbReference>
<feature type="domain" description="VOC" evidence="2">
    <location>
        <begin position="144"/>
        <end position="257"/>
    </location>
</feature>
<dbReference type="InterPro" id="IPR037523">
    <property type="entry name" value="VOC_core"/>
</dbReference>
<evidence type="ECO:0000259" key="2">
    <source>
        <dbReference type="PROSITE" id="PS51819"/>
    </source>
</evidence>